<organism evidence="1 2">
    <name type="scientific">Fusarium fujikuroi</name>
    <name type="common">Bakanae and foot rot disease fungus</name>
    <name type="synonym">Gibberella fujikuroi</name>
    <dbReference type="NCBI Taxonomy" id="5127"/>
    <lineage>
        <taxon>Eukaryota</taxon>
        <taxon>Fungi</taxon>
        <taxon>Dikarya</taxon>
        <taxon>Ascomycota</taxon>
        <taxon>Pezizomycotina</taxon>
        <taxon>Sordariomycetes</taxon>
        <taxon>Hypocreomycetidae</taxon>
        <taxon>Hypocreales</taxon>
        <taxon>Nectriaceae</taxon>
        <taxon>Fusarium</taxon>
        <taxon>Fusarium fujikuroi species complex</taxon>
    </lineage>
</organism>
<dbReference type="AlphaFoldDB" id="A0A5Q3E820"/>
<gene>
    <name evidence="1" type="ORF">C2S_4649</name>
</gene>
<reference evidence="1" key="1">
    <citation type="submission" date="2019-05" db="EMBL/GenBank/DDBJ databases">
        <authorList>
            <person name="Piombo E."/>
        </authorList>
    </citation>
    <scope>NUCLEOTIDE SEQUENCE</scope>
    <source>
        <strain evidence="1">C2S</strain>
    </source>
</reference>
<name>A0A5Q3E820_FUSFU</name>
<sequence>MPCDFASRSQVTSTPFGFVYESTFQAGNSYRLILNNMVWLRHSPSINHVPIIPPYNNIVWHVVALRVQDKVAQIYDIWRYHKSEICCMYFQRTSRIRPFAVNLAAEFQGTSDSRLRGHFWFFLLTLPTQDSSEEAFYKPSNSAKLFGFEWFSRAFETRDERKRILKACYYKIVIFKLKFHVSHLEKCALKPATTSGQAPIVLLAQRNRRRATARPRPSSPALEAPARYEILASFHLNPKGVIPSAAFSDLAAGEPSQAKQSEASDEQKLNSLLHMHRVA</sequence>
<dbReference type="Proteomes" id="UP000760494">
    <property type="component" value="Unassembled WGS sequence"/>
</dbReference>
<accession>A0A5Q3E820</accession>
<proteinExistence type="predicted"/>
<evidence type="ECO:0000313" key="2">
    <source>
        <dbReference type="Proteomes" id="UP000760494"/>
    </source>
</evidence>
<evidence type="ECO:0000313" key="1">
    <source>
        <dbReference type="EMBL" id="VTT61941.1"/>
    </source>
</evidence>
<dbReference type="EMBL" id="CABFJX010000068">
    <property type="protein sequence ID" value="VTT61941.1"/>
    <property type="molecule type" value="Genomic_DNA"/>
</dbReference>
<protein>
    <submittedName>
        <fullName evidence="1">Uncharacterized protein</fullName>
    </submittedName>
</protein>
<comment type="caution">
    <text evidence="1">The sequence shown here is derived from an EMBL/GenBank/DDBJ whole genome shotgun (WGS) entry which is preliminary data.</text>
</comment>